<organism evidence="1 2">
    <name type="scientific">Paramecium primaurelia</name>
    <dbReference type="NCBI Taxonomy" id="5886"/>
    <lineage>
        <taxon>Eukaryota</taxon>
        <taxon>Sar</taxon>
        <taxon>Alveolata</taxon>
        <taxon>Ciliophora</taxon>
        <taxon>Intramacronucleata</taxon>
        <taxon>Oligohymenophorea</taxon>
        <taxon>Peniculida</taxon>
        <taxon>Parameciidae</taxon>
        <taxon>Paramecium</taxon>
    </lineage>
</organism>
<comment type="caution">
    <text evidence="1">The sequence shown here is derived from an EMBL/GenBank/DDBJ whole genome shotgun (WGS) entry which is preliminary data.</text>
</comment>
<reference evidence="1" key="1">
    <citation type="submission" date="2021-01" db="EMBL/GenBank/DDBJ databases">
        <authorList>
            <consortium name="Genoscope - CEA"/>
            <person name="William W."/>
        </authorList>
    </citation>
    <scope>NUCLEOTIDE SEQUENCE</scope>
</reference>
<dbReference type="EMBL" id="CAJJDM010000149">
    <property type="protein sequence ID" value="CAD8110687.1"/>
    <property type="molecule type" value="Genomic_DNA"/>
</dbReference>
<evidence type="ECO:0000313" key="1">
    <source>
        <dbReference type="EMBL" id="CAD8110687.1"/>
    </source>
</evidence>
<accession>A0A8S1Q665</accession>
<name>A0A8S1Q665_PARPR</name>
<keyword evidence="2" id="KW-1185">Reference proteome</keyword>
<proteinExistence type="predicted"/>
<protein>
    <submittedName>
        <fullName evidence="1">Uncharacterized protein</fullName>
    </submittedName>
</protein>
<dbReference type="Proteomes" id="UP000688137">
    <property type="component" value="Unassembled WGS sequence"/>
</dbReference>
<dbReference type="AlphaFoldDB" id="A0A8S1Q665"/>
<evidence type="ECO:0000313" key="2">
    <source>
        <dbReference type="Proteomes" id="UP000688137"/>
    </source>
</evidence>
<sequence length="76" mass="9202">MQQFSKLGKKESYNQFKLILNDSYKMNTRVMESSIMKQLTEFEDRYGMFKQIENSNRFISNRINDLVYDIKTVNIF</sequence>
<gene>
    <name evidence="1" type="ORF">PPRIM_AZ9-3.1.T1450036</name>
</gene>